<sequence>MLSEYFNLPINQGAILLLQFPDNLTMIQYWQKSLAAVLLLGVFSQTWAQSHSVYFNQHGKITATMSSVAYVRQYTVQSGIAKAQDFYYPSMKKYSDPYEVPAGQIKVFVPVLDNGTLTLWHFNGQKKMVGTYKNSKPNGEWTNWYPNGKRSAVMPYQNGLSEGIGSRYYRNGVKESEIQFKHDKANGYWKQWYPDGSPKMEMNMVNDKPTEILSWDENGRILSEISISNGRRNGIVLEWYEDGAKKSESVYSNDQLVKKTHWDKEGYVVE</sequence>
<dbReference type="InterPro" id="IPR011652">
    <property type="entry name" value="MORN_2"/>
</dbReference>
<evidence type="ECO:0000313" key="1">
    <source>
        <dbReference type="EMBL" id="EFC87476.1"/>
    </source>
</evidence>
<dbReference type="Gene3D" id="2.20.110.10">
    <property type="entry name" value="Histone H3 K4-specific methyltransferase SET7/9 N-terminal domain"/>
    <property type="match status" value="3"/>
</dbReference>
<dbReference type="EMBL" id="ACDX02000019">
    <property type="protein sequence ID" value="EFC87476.1"/>
    <property type="molecule type" value="Genomic_DNA"/>
</dbReference>
<dbReference type="Proteomes" id="UP000003344">
    <property type="component" value="Unassembled WGS sequence"/>
</dbReference>
<gene>
    <name evidence="1" type="ORF">NEIMUCOT_06093</name>
</gene>
<dbReference type="AlphaFoldDB" id="D2ZZL6"/>
<reference evidence="1 2" key="1">
    <citation type="submission" date="2009-10" db="EMBL/GenBank/DDBJ databases">
        <authorList>
            <person name="Weinstock G."/>
            <person name="Sodergren E."/>
            <person name="Clifton S."/>
            <person name="Fulton L."/>
            <person name="Fulton B."/>
            <person name="Courtney L."/>
            <person name="Fronick C."/>
            <person name="Harrison M."/>
            <person name="Strong C."/>
            <person name="Farmer C."/>
            <person name="Delahaunty K."/>
            <person name="Markovic C."/>
            <person name="Hall O."/>
            <person name="Minx P."/>
            <person name="Tomlinson C."/>
            <person name="Mitreva M."/>
            <person name="Nelson J."/>
            <person name="Hou S."/>
            <person name="Wollam A."/>
            <person name="Pepin K.H."/>
            <person name="Johnson M."/>
            <person name="Bhonagiri V."/>
            <person name="Nash W.E."/>
            <person name="Warren W."/>
            <person name="Chinwalla A."/>
            <person name="Mardis E.R."/>
            <person name="Wilson R.K."/>
        </authorList>
    </citation>
    <scope>NUCLEOTIDE SEQUENCE [LARGE SCALE GENOMIC DNA]</scope>
    <source>
        <strain evidence="2">ATCC 25996 / DSM 4631 / NCTC 10774 / M26</strain>
    </source>
</reference>
<dbReference type="Pfam" id="PF07661">
    <property type="entry name" value="MORN_2"/>
    <property type="match status" value="4"/>
</dbReference>
<name>D2ZZL6_NEIM2</name>
<protein>
    <submittedName>
        <fullName evidence="1">MORN repeat protein</fullName>
    </submittedName>
</protein>
<dbReference type="SUPFAM" id="SSF82185">
    <property type="entry name" value="Histone H3 K4-specific methyltransferase SET7/9 N-terminal domain"/>
    <property type="match status" value="1"/>
</dbReference>
<organism evidence="1 2">
    <name type="scientific">Neisseria mucosa (strain ATCC 25996 / DSM 4631 / NCTC 10774 / M26)</name>
    <dbReference type="NCBI Taxonomy" id="546266"/>
    <lineage>
        <taxon>Bacteria</taxon>
        <taxon>Pseudomonadati</taxon>
        <taxon>Pseudomonadota</taxon>
        <taxon>Betaproteobacteria</taxon>
        <taxon>Neisseriales</taxon>
        <taxon>Neisseriaceae</taxon>
        <taxon>Neisseria</taxon>
    </lineage>
</organism>
<accession>D2ZZL6</accession>
<proteinExistence type="predicted"/>
<dbReference type="eggNOG" id="COG2849">
    <property type="taxonomic scope" value="Bacteria"/>
</dbReference>
<dbReference type="STRING" id="546266.NEIMUCOT_06093"/>
<evidence type="ECO:0000313" key="2">
    <source>
        <dbReference type="Proteomes" id="UP000003344"/>
    </source>
</evidence>
<comment type="caution">
    <text evidence="1">The sequence shown here is derived from an EMBL/GenBank/DDBJ whole genome shotgun (WGS) entry which is preliminary data.</text>
</comment>